<dbReference type="Proteomes" id="UP000282731">
    <property type="component" value="Chromosome"/>
</dbReference>
<gene>
    <name evidence="1" type="ORF">CXR27_09930</name>
</gene>
<proteinExistence type="predicted"/>
<sequence length="182" mass="20115">MGTSHLVLYDGGMTDENCTTTTVRMFPDYADTVLWLVFPIDYEDTGLSPDLIHQLDAWEQSYYEALDADFNWKSAEEARTFTQTGIDLAGQVANELGEEFVVEFASYEHHAPTYTVQSRSPADNDEAFAAFSTIVAELDAEDVRAAQLVAEAGPDGEWTAYAPLSGETFTPGKHVPRTEDVD</sequence>
<protein>
    <submittedName>
        <fullName evidence="1">Uncharacterized protein</fullName>
    </submittedName>
</protein>
<name>A0A3Q9NXV9_BREAU</name>
<evidence type="ECO:0000313" key="2">
    <source>
        <dbReference type="Proteomes" id="UP000282731"/>
    </source>
</evidence>
<accession>A0A3Q9NXV9</accession>
<organism evidence="1 2">
    <name type="scientific">Brevibacterium aurantiacum</name>
    <dbReference type="NCBI Taxonomy" id="273384"/>
    <lineage>
        <taxon>Bacteria</taxon>
        <taxon>Bacillati</taxon>
        <taxon>Actinomycetota</taxon>
        <taxon>Actinomycetes</taxon>
        <taxon>Micrococcales</taxon>
        <taxon>Brevibacteriaceae</taxon>
        <taxon>Brevibacterium</taxon>
    </lineage>
</organism>
<dbReference type="EMBL" id="CP025334">
    <property type="protein sequence ID" value="AZT97276.1"/>
    <property type="molecule type" value="Genomic_DNA"/>
</dbReference>
<reference evidence="1 2" key="1">
    <citation type="submission" date="2017-12" db="EMBL/GenBank/DDBJ databases">
        <authorList>
            <person name="Levesque S."/>
        </authorList>
    </citation>
    <scope>NUCLEOTIDE SEQUENCE [LARGE SCALE GENOMIC DNA]</scope>
    <source>
        <strain evidence="1 2">SMQ-1420</strain>
    </source>
</reference>
<dbReference type="AlphaFoldDB" id="A0A3Q9NXV9"/>
<reference evidence="1 2" key="2">
    <citation type="submission" date="2019-01" db="EMBL/GenBank/DDBJ databases">
        <title>Comparative genomic analysis of Brevibacterium aurantiacum sheds light on its evolution and its adaptation to smear-ripened cheeses.</title>
        <authorList>
            <person name="Moineau S."/>
        </authorList>
    </citation>
    <scope>NUCLEOTIDE SEQUENCE [LARGE SCALE GENOMIC DNA]</scope>
    <source>
        <strain evidence="1 2">SMQ-1420</strain>
    </source>
</reference>
<evidence type="ECO:0000313" key="1">
    <source>
        <dbReference type="EMBL" id="AZT97276.1"/>
    </source>
</evidence>